<dbReference type="AlphaFoldDB" id="A0A4U9R4B5"/>
<keyword evidence="2" id="KW-1185">Reference proteome</keyword>
<accession>A0A4U9R4B5</accession>
<organism evidence="1 2">
    <name type="scientific">Hathewaya histolytica</name>
    <name type="common">Clostridium histolyticum</name>
    <dbReference type="NCBI Taxonomy" id="1498"/>
    <lineage>
        <taxon>Bacteria</taxon>
        <taxon>Bacillati</taxon>
        <taxon>Bacillota</taxon>
        <taxon>Clostridia</taxon>
        <taxon>Eubacteriales</taxon>
        <taxon>Clostridiaceae</taxon>
        <taxon>Hathewaya</taxon>
    </lineage>
</organism>
<reference evidence="1 2" key="1">
    <citation type="submission" date="2019-05" db="EMBL/GenBank/DDBJ databases">
        <authorList>
            <consortium name="Pathogen Informatics"/>
        </authorList>
    </citation>
    <scope>NUCLEOTIDE SEQUENCE [LARGE SCALE GENOMIC DNA]</scope>
    <source>
        <strain evidence="1 2">NCTC503</strain>
    </source>
</reference>
<evidence type="ECO:0000313" key="1">
    <source>
        <dbReference type="EMBL" id="VTQ85281.1"/>
    </source>
</evidence>
<name>A0A4U9R4B5_HATHI</name>
<proteinExistence type="predicted"/>
<evidence type="ECO:0000313" key="2">
    <source>
        <dbReference type="Proteomes" id="UP000308489"/>
    </source>
</evidence>
<dbReference type="RefSeq" id="WP_138209461.1">
    <property type="nucleotide sequence ID" value="NZ_CBCRUQ010000001.1"/>
</dbReference>
<gene>
    <name evidence="1" type="ORF">NCTC503_00734</name>
</gene>
<dbReference type="KEGG" id="hhw:NCTC503_00734"/>
<sequence>MSRDCERIELFCCEDDRRDDIECDDRERSSRRRSRRHGNVVIRAKNVEVITCPSGRNRERC</sequence>
<dbReference type="EMBL" id="LR590481">
    <property type="protein sequence ID" value="VTQ85281.1"/>
    <property type="molecule type" value="Genomic_DNA"/>
</dbReference>
<dbReference type="Proteomes" id="UP000308489">
    <property type="component" value="Chromosome 1"/>
</dbReference>
<protein>
    <submittedName>
        <fullName evidence="1">Uncharacterized protein</fullName>
    </submittedName>
</protein>